<feature type="domain" description="EGF-like" evidence="16">
    <location>
        <begin position="1325"/>
        <end position="1361"/>
    </location>
</feature>
<dbReference type="InterPro" id="IPR003609">
    <property type="entry name" value="Pan_app"/>
</dbReference>
<dbReference type="InterPro" id="IPR000742">
    <property type="entry name" value="EGF"/>
</dbReference>
<dbReference type="SUPFAM" id="SSF57414">
    <property type="entry name" value="Hairpin loop containing domain-like"/>
    <property type="match status" value="1"/>
</dbReference>
<dbReference type="PANTHER" id="PTHR12916:SF4">
    <property type="entry name" value="UNINFLATABLE, ISOFORM C"/>
    <property type="match status" value="1"/>
</dbReference>
<dbReference type="Pfam" id="PF12661">
    <property type="entry name" value="hEGF"/>
    <property type="match status" value="3"/>
</dbReference>
<dbReference type="PROSITE" id="PS50923">
    <property type="entry name" value="SUSHI"/>
    <property type="match status" value="2"/>
</dbReference>
<dbReference type="GO" id="GO:0005576">
    <property type="term" value="C:extracellular region"/>
    <property type="evidence" value="ECO:0007669"/>
    <property type="project" value="UniProtKB-SubCell"/>
</dbReference>
<dbReference type="Gene3D" id="2.10.50.10">
    <property type="entry name" value="Tumor Necrosis Factor Receptor, subunit A, domain 2"/>
    <property type="match status" value="2"/>
</dbReference>
<dbReference type="PROSITE" id="PS50022">
    <property type="entry name" value="FA58C_3"/>
    <property type="match status" value="1"/>
</dbReference>
<feature type="disulfide bond" evidence="13">
    <location>
        <begin position="861"/>
        <end position="870"/>
    </location>
</feature>
<evidence type="ECO:0000256" key="6">
    <source>
        <dbReference type="ARBA" id="ARBA00022729"/>
    </source>
</evidence>
<dbReference type="InterPro" id="IPR009030">
    <property type="entry name" value="Growth_fac_rcpt_cys_sf"/>
</dbReference>
<keyword evidence="9" id="KW-1133">Transmembrane helix</keyword>
<feature type="domain" description="Pentraxin (PTX)" evidence="20">
    <location>
        <begin position="876"/>
        <end position="1080"/>
    </location>
</feature>
<dbReference type="InterPro" id="IPR035976">
    <property type="entry name" value="Sushi/SCR/CCP_sf"/>
</dbReference>
<dbReference type="PROSITE" id="PS50026">
    <property type="entry name" value="EGF_3"/>
    <property type="match status" value="8"/>
</dbReference>
<dbReference type="SMART" id="SM00181">
    <property type="entry name" value="EGF"/>
    <property type="match status" value="8"/>
</dbReference>
<dbReference type="Pfam" id="PF07645">
    <property type="entry name" value="EGF_CA"/>
    <property type="match status" value="1"/>
</dbReference>
<evidence type="ECO:0000259" key="20">
    <source>
        <dbReference type="PROSITE" id="PS51828"/>
    </source>
</evidence>
<feature type="domain" description="EGF-like" evidence="16">
    <location>
        <begin position="1420"/>
        <end position="1458"/>
    </location>
</feature>
<evidence type="ECO:0000259" key="16">
    <source>
        <dbReference type="PROSITE" id="PS50026"/>
    </source>
</evidence>
<dbReference type="InterPro" id="IPR001881">
    <property type="entry name" value="EGF-like_Ca-bd_dom"/>
</dbReference>
<feature type="domain" description="Apple" evidence="19">
    <location>
        <begin position="1080"/>
        <end position="1162"/>
    </location>
</feature>
<evidence type="ECO:0000313" key="22">
    <source>
        <dbReference type="Proteomes" id="UP001249851"/>
    </source>
</evidence>
<dbReference type="InterPro" id="IPR013320">
    <property type="entry name" value="ConA-like_dom_sf"/>
</dbReference>
<keyword evidence="6" id="KW-0732">Signal</keyword>
<dbReference type="Proteomes" id="UP001249851">
    <property type="component" value="Unassembled WGS sequence"/>
</dbReference>
<dbReference type="Pfam" id="PF00084">
    <property type="entry name" value="Sushi"/>
    <property type="match status" value="2"/>
</dbReference>
<dbReference type="SUPFAM" id="SSF49785">
    <property type="entry name" value="Galactose-binding domain-like"/>
    <property type="match status" value="1"/>
</dbReference>
<dbReference type="SMART" id="SM00473">
    <property type="entry name" value="PAN_AP"/>
    <property type="match status" value="1"/>
</dbReference>
<dbReference type="InterPro" id="IPR049883">
    <property type="entry name" value="NOTCH1_EGF-like"/>
</dbReference>
<evidence type="ECO:0000256" key="8">
    <source>
        <dbReference type="ARBA" id="ARBA00022837"/>
    </source>
</evidence>
<dbReference type="InterPro" id="IPR011641">
    <property type="entry name" value="Tyr-kin_ephrin_A/B_rcpt-like"/>
</dbReference>
<evidence type="ECO:0000313" key="21">
    <source>
        <dbReference type="EMBL" id="KAK2569142.1"/>
    </source>
</evidence>
<dbReference type="PRINTS" id="PR00895">
    <property type="entry name" value="PENTAXIN"/>
</dbReference>
<keyword evidence="7" id="KW-0677">Repeat</keyword>
<dbReference type="FunFam" id="2.10.25.10:FF:000053">
    <property type="entry name" value="Slit guidance ligand 2"/>
    <property type="match status" value="1"/>
</dbReference>
<dbReference type="FunFam" id="2.10.25.10:FF:000061">
    <property type="entry name" value="Delta-like protein"/>
    <property type="match status" value="1"/>
</dbReference>
<reference evidence="21" key="2">
    <citation type="journal article" date="2023" name="Science">
        <title>Genomic signatures of disease resistance in endangered staghorn corals.</title>
        <authorList>
            <person name="Vollmer S.V."/>
            <person name="Selwyn J.D."/>
            <person name="Despard B.A."/>
            <person name="Roesel C.L."/>
        </authorList>
    </citation>
    <scope>NUCLEOTIDE SEQUENCE</scope>
    <source>
        <strain evidence="21">K2</strain>
    </source>
</reference>
<dbReference type="FunFam" id="2.10.25.10:FF:000247">
    <property type="entry name" value="Delta/notch like EGF repeat containing"/>
    <property type="match status" value="2"/>
</dbReference>
<dbReference type="InterPro" id="IPR001759">
    <property type="entry name" value="PTX_dom"/>
</dbReference>
<dbReference type="InterPro" id="IPR000152">
    <property type="entry name" value="EGF-type_Asp/Asn_hydroxyl_site"/>
</dbReference>
<dbReference type="PROSITE" id="PS00010">
    <property type="entry name" value="ASX_HYDROXYL"/>
    <property type="match status" value="4"/>
</dbReference>
<name>A0AAD9QXG0_ACRCE</name>
<feature type="domain" description="HYR" evidence="17">
    <location>
        <begin position="62"/>
        <end position="147"/>
    </location>
</feature>
<dbReference type="PROSITE" id="PS50948">
    <property type="entry name" value="PAN"/>
    <property type="match status" value="1"/>
</dbReference>
<evidence type="ECO:0000256" key="12">
    <source>
        <dbReference type="ARBA" id="ARBA00023180"/>
    </source>
</evidence>
<dbReference type="InterPro" id="IPR000421">
    <property type="entry name" value="FA58C"/>
</dbReference>
<proteinExistence type="predicted"/>
<dbReference type="InterPro" id="IPR008979">
    <property type="entry name" value="Galactose-bd-like_sf"/>
</dbReference>
<dbReference type="InterPro" id="IPR013032">
    <property type="entry name" value="EGF-like_CS"/>
</dbReference>
<dbReference type="Gene3D" id="2.10.70.10">
    <property type="entry name" value="Complement Module, domain 1"/>
    <property type="match status" value="2"/>
</dbReference>
<dbReference type="PROSITE" id="PS51828">
    <property type="entry name" value="PTX_2"/>
    <property type="match status" value="1"/>
</dbReference>
<dbReference type="FunFam" id="2.10.25.10:FF:000004">
    <property type="entry name" value="Neurogenic locus notch 1"/>
    <property type="match status" value="2"/>
</dbReference>
<dbReference type="CDD" id="cd01099">
    <property type="entry name" value="PAN_AP_HGF"/>
    <property type="match status" value="1"/>
</dbReference>
<keyword evidence="5" id="KW-0812">Transmembrane</keyword>
<dbReference type="EMBL" id="JARQWQ010000010">
    <property type="protein sequence ID" value="KAK2569142.1"/>
    <property type="molecule type" value="Genomic_DNA"/>
</dbReference>
<dbReference type="SMART" id="SM00231">
    <property type="entry name" value="FA58C"/>
    <property type="match status" value="1"/>
</dbReference>
<keyword evidence="3" id="KW-0964">Secreted</keyword>
<feature type="disulfide bond" evidence="13">
    <location>
        <begin position="747"/>
        <end position="756"/>
    </location>
</feature>
<dbReference type="GO" id="GO:0120025">
    <property type="term" value="C:plasma membrane bounded cell projection"/>
    <property type="evidence" value="ECO:0007669"/>
    <property type="project" value="UniProtKB-ARBA"/>
</dbReference>
<dbReference type="SMART" id="SM00159">
    <property type="entry name" value="PTX"/>
    <property type="match status" value="1"/>
</dbReference>
<dbReference type="InterPro" id="IPR006558">
    <property type="entry name" value="LamG-like"/>
</dbReference>
<dbReference type="FunFam" id="2.10.25.10:FF:000434">
    <property type="entry name" value="Predicted protein"/>
    <property type="match status" value="1"/>
</dbReference>
<evidence type="ECO:0000259" key="19">
    <source>
        <dbReference type="PROSITE" id="PS50948"/>
    </source>
</evidence>
<dbReference type="SUPFAM" id="SSF49899">
    <property type="entry name" value="Concanavalin A-like lectins/glucanases"/>
    <property type="match status" value="1"/>
</dbReference>
<dbReference type="CDD" id="cd00033">
    <property type="entry name" value="CCP"/>
    <property type="match status" value="1"/>
</dbReference>
<dbReference type="InterPro" id="IPR000436">
    <property type="entry name" value="Sushi_SCR_CCP_dom"/>
</dbReference>
<dbReference type="CDD" id="cd00054">
    <property type="entry name" value="EGF_CA"/>
    <property type="match status" value="8"/>
</dbReference>
<evidence type="ECO:0000259" key="18">
    <source>
        <dbReference type="PROSITE" id="PS50923"/>
    </source>
</evidence>
<evidence type="ECO:0000256" key="14">
    <source>
        <dbReference type="PROSITE-ProRule" id="PRU00302"/>
    </source>
</evidence>
<organism evidence="21 22">
    <name type="scientific">Acropora cervicornis</name>
    <name type="common">Staghorn coral</name>
    <dbReference type="NCBI Taxonomy" id="6130"/>
    <lineage>
        <taxon>Eukaryota</taxon>
        <taxon>Metazoa</taxon>
        <taxon>Cnidaria</taxon>
        <taxon>Anthozoa</taxon>
        <taxon>Hexacorallia</taxon>
        <taxon>Scleractinia</taxon>
        <taxon>Astrocoeniina</taxon>
        <taxon>Acroporidae</taxon>
        <taxon>Acropora</taxon>
    </lineage>
</organism>
<keyword evidence="4 13" id="KW-0245">EGF-like domain</keyword>
<dbReference type="Gene3D" id="2.60.120.260">
    <property type="entry name" value="Galactose-binding domain-like"/>
    <property type="match status" value="1"/>
</dbReference>
<feature type="disulfide bond" evidence="13">
    <location>
        <begin position="671"/>
        <end position="680"/>
    </location>
</feature>
<keyword evidence="11 13" id="KW-1015">Disulfide bond</keyword>
<evidence type="ECO:0000256" key="10">
    <source>
        <dbReference type="ARBA" id="ARBA00023136"/>
    </source>
</evidence>
<keyword evidence="22" id="KW-1185">Reference proteome</keyword>
<keyword evidence="12" id="KW-0325">Glycoprotein</keyword>
<dbReference type="SUPFAM" id="SSF57196">
    <property type="entry name" value="EGF/Laminin"/>
    <property type="match status" value="4"/>
</dbReference>
<dbReference type="Pfam" id="PF02494">
    <property type="entry name" value="HYR"/>
    <property type="match status" value="2"/>
</dbReference>
<dbReference type="PROSITE" id="PS01286">
    <property type="entry name" value="FA58C_2"/>
    <property type="match status" value="1"/>
</dbReference>
<dbReference type="FunFam" id="2.60.120.260:FF:000016">
    <property type="entry name" value="Contactin-associated protein-like 4 isoform 1"/>
    <property type="match status" value="1"/>
</dbReference>
<dbReference type="PROSITE" id="PS50825">
    <property type="entry name" value="HYR"/>
    <property type="match status" value="2"/>
</dbReference>
<gene>
    <name evidence="21" type="ORF">P5673_006033</name>
</gene>
<dbReference type="GO" id="GO:0071944">
    <property type="term" value="C:cell periphery"/>
    <property type="evidence" value="ECO:0007669"/>
    <property type="project" value="UniProtKB-ARBA"/>
</dbReference>
<keyword evidence="14" id="KW-0768">Sushi</keyword>
<evidence type="ECO:0000259" key="17">
    <source>
        <dbReference type="PROSITE" id="PS50825"/>
    </source>
</evidence>
<feature type="domain" description="EGF-like" evidence="16">
    <location>
        <begin position="683"/>
        <end position="719"/>
    </location>
</feature>
<dbReference type="FunFam" id="2.10.50.10:FF:000032">
    <property type="entry name" value="Uncharacterized protein, isoform A"/>
    <property type="match status" value="1"/>
</dbReference>
<comment type="subcellular location">
    <subcellularLocation>
        <location evidence="1">Membrane</location>
        <topology evidence="1">Single-pass membrane protein</topology>
    </subcellularLocation>
    <subcellularLocation>
        <location evidence="2">Secreted</location>
    </subcellularLocation>
</comment>
<dbReference type="PROSITE" id="PS01186">
    <property type="entry name" value="EGF_2"/>
    <property type="match status" value="6"/>
</dbReference>
<accession>A0AAD9QXG0</accession>
<feature type="domain" description="EGF-like" evidence="16">
    <location>
        <begin position="645"/>
        <end position="681"/>
    </location>
</feature>
<dbReference type="CDD" id="cd00057">
    <property type="entry name" value="FA58C"/>
    <property type="match status" value="1"/>
</dbReference>
<evidence type="ECO:0000256" key="3">
    <source>
        <dbReference type="ARBA" id="ARBA00022525"/>
    </source>
</evidence>
<dbReference type="SMART" id="SM00032">
    <property type="entry name" value="CCP"/>
    <property type="match status" value="3"/>
</dbReference>
<dbReference type="GO" id="GO:0005509">
    <property type="term" value="F:calcium ion binding"/>
    <property type="evidence" value="ECO:0007669"/>
    <property type="project" value="InterPro"/>
</dbReference>
<evidence type="ECO:0000256" key="7">
    <source>
        <dbReference type="ARBA" id="ARBA00022737"/>
    </source>
</evidence>
<dbReference type="Pfam" id="PF00354">
    <property type="entry name" value="Pentaxin"/>
    <property type="match status" value="1"/>
</dbReference>
<feature type="domain" description="EGF-like" evidence="16">
    <location>
        <begin position="835"/>
        <end position="871"/>
    </location>
</feature>
<evidence type="ECO:0000259" key="15">
    <source>
        <dbReference type="PROSITE" id="PS50022"/>
    </source>
</evidence>
<keyword evidence="10" id="KW-0472">Membrane</keyword>
<dbReference type="PANTHER" id="PTHR12916">
    <property type="entry name" value="CYTOCHROME C OXIDASE POLYPEPTIDE VIC-2"/>
    <property type="match status" value="1"/>
</dbReference>
<feature type="domain" description="EGF-like" evidence="16">
    <location>
        <begin position="797"/>
        <end position="833"/>
    </location>
</feature>
<evidence type="ECO:0000256" key="4">
    <source>
        <dbReference type="ARBA" id="ARBA00022536"/>
    </source>
</evidence>
<dbReference type="Pfam" id="PF00008">
    <property type="entry name" value="EGF"/>
    <property type="match status" value="4"/>
</dbReference>
<dbReference type="FunFam" id="2.60.120.200:FF:000012">
    <property type="entry name" value="neuronal pentraxin receptor"/>
    <property type="match status" value="1"/>
</dbReference>
<feature type="disulfide bond" evidence="13">
    <location>
        <begin position="823"/>
        <end position="832"/>
    </location>
</feature>
<dbReference type="PROSITE" id="PS01187">
    <property type="entry name" value="EGF_CA"/>
    <property type="match status" value="3"/>
</dbReference>
<dbReference type="Pfam" id="PF00754">
    <property type="entry name" value="F5_F8_type_C"/>
    <property type="match status" value="1"/>
</dbReference>
<dbReference type="SMART" id="SM01411">
    <property type="entry name" value="Ephrin_rec_like"/>
    <property type="match status" value="3"/>
</dbReference>
<dbReference type="Pfam" id="PF07699">
    <property type="entry name" value="Ephrin_rec_like"/>
    <property type="match status" value="3"/>
</dbReference>
<dbReference type="SUPFAM" id="SSF57535">
    <property type="entry name" value="Complement control module/SCR domain"/>
    <property type="match status" value="2"/>
</dbReference>
<reference evidence="21" key="1">
    <citation type="journal article" date="2023" name="G3 (Bethesda)">
        <title>Whole genome assembly and annotation of the endangered Caribbean coral Acropora cervicornis.</title>
        <authorList>
            <person name="Selwyn J.D."/>
            <person name="Vollmer S.V."/>
        </authorList>
    </citation>
    <scope>NUCLEOTIDE SEQUENCE</scope>
    <source>
        <strain evidence="21">K2</strain>
    </source>
</reference>
<dbReference type="SMART" id="SM00560">
    <property type="entry name" value="LamGL"/>
    <property type="match status" value="1"/>
</dbReference>
<feature type="disulfide bond" evidence="13">
    <location>
        <begin position="785"/>
        <end position="794"/>
    </location>
</feature>
<dbReference type="InterPro" id="IPR018097">
    <property type="entry name" value="EGF_Ca-bd_CS"/>
</dbReference>
<evidence type="ECO:0000256" key="11">
    <source>
        <dbReference type="ARBA" id="ARBA00023157"/>
    </source>
</evidence>
<dbReference type="SUPFAM" id="SSF57184">
    <property type="entry name" value="Growth factor receptor domain"/>
    <property type="match status" value="2"/>
</dbReference>
<dbReference type="SMART" id="SM00179">
    <property type="entry name" value="EGF_CA"/>
    <property type="match status" value="8"/>
</dbReference>
<dbReference type="InterPro" id="IPR003410">
    <property type="entry name" value="HYR_dom"/>
</dbReference>
<feature type="domain" description="HYR" evidence="17">
    <location>
        <begin position="148"/>
        <end position="230"/>
    </location>
</feature>
<dbReference type="GO" id="GO:0007399">
    <property type="term" value="P:nervous system development"/>
    <property type="evidence" value="ECO:0007669"/>
    <property type="project" value="UniProtKB-ARBA"/>
</dbReference>
<sequence>MLNSISLSQVRPPECVTQELQFGSICTFTCPMGYLFEAALAQSVTRICQRNGNWTGEYKPCVDSQPPSITCPSYIRINNSLYQDHAVISWEEPVYHDNSIGVDPLADVTVTSTHMSGQKFLIGKYDVQYTVRDGDGLTAICYFKVEVVDNEAPYYTSCPGDKVVETEKASERVQWTIPQFLDNSNVPPTVEFSKNPGSQFFIGEVIVFYLARDHSGNVNDSCAFKVEVKAKACQMYPPPENGALACNAFGVSNQFCQVSCNDQYDFAFPPAITYLCTNGLWTALGGQPPPWPRCSVRYTPGKARIAFSPLFYYSGDCSSQEAQDQIKLNFIRLLNDQFIPSSLCRDKPAECHVGNVNVYCGTTNVAKRRRRSVVREVYLKVDIIAEKQSDGVSQTVTQLENILNNNAKPLMDQKAKTFDWSPLRSSTDLEYQRYMLSDAEAYCSEAGAVVGKCNYLESGCDGVTKPHSMCQCNKGSGQIEKCIRCPKGSYYDSLQENCIRCSAGSYQSQEGRFECLPCPHGTWTIGNDTGNFTSCQEKCKPGYFSSSGLARCFPCPSGTYASGLMNTYCTSCPAGTTTILPAAGGRDECGMKCAPGTFSKKGVEPCIPCAKGSYQSIVGALTCVECIAGKSTYGLGADAADMCVAIDDCASNPCDNGGTCTDLKDDVKCDCMGGYSGKFCEIENDECLSDPCYQGATCVDKVNGFVCVCASGFSGSQCDIPSEVCGPNVCQNGAKCVSQPPGFVCECTSGYVGKFCEIKIDHCVSSPCRNHGTCMSLVESFQCSCPSGFEGVQCEIDIDECSLSPCINNGTCVDGKNGHTCTCQAGFTGTQCEIDVNECLLNPCSNGGQCVDKINGYECICKPTYSGPNCTKKLCPRFDLSFPFRVATSSSSVGNIPDMNAFTIAFWMRTHDTENPGTPVSYANMVGGKLQDNALVIQDYGAFELHINNKKLFIGVSVNDGRWHHVAITWDSSGGKWFFYKDGQEVKRYTTTFQSGAVIKGGGVMVLGQEQDSLGGSFSPEEAFTGDLSQLNVWNKVLSPHEIYNLVRNCFTEAGNVKAWADFQTGLQGVYVLTNKSHACNFSSPLRRFSGKRDMRLANNDDKVLTGKTAEQCAIACEQEVLFPCRSFDYDRANSKCYLSRADLEDSVVSQENGFDFYQMSCTEALGVQSNAIPDSAMTASSSLNSISQPHVARLYAPQASGIQGVIDSRGGWSPHLIDQKQYLQINFGDLYKITGVASQGGDGLSEWVTSYKLQYSVDGRMWLYYARTLSGNTDSDRVVKRDLHAFRARMIRFRPQTWSGKITLRVEVFGCLADPIPPPPSISGINECTSNPCKNGGRCYDLYFGFRCKCSSKYRGATCEQAAGCIDPGTPLYGYKSTINYNHGSIATFSCKAGFHLEGSASRTCSFGQWSGKRAECKDIDECRTSHCAQRCANTVASFVCSCNPGYTLNKDGTTCDGN</sequence>
<feature type="disulfide bond" evidence="13">
    <location>
        <begin position="709"/>
        <end position="718"/>
    </location>
</feature>
<evidence type="ECO:0000256" key="13">
    <source>
        <dbReference type="PROSITE-ProRule" id="PRU00076"/>
    </source>
</evidence>
<keyword evidence="8" id="KW-0106">Calcium</keyword>
<feature type="domain" description="Sushi" evidence="18">
    <location>
        <begin position="8"/>
        <end position="63"/>
    </location>
</feature>
<evidence type="ECO:0000256" key="2">
    <source>
        <dbReference type="ARBA" id="ARBA00004613"/>
    </source>
</evidence>
<feature type="domain" description="F5/8 type C" evidence="15">
    <location>
        <begin position="1162"/>
        <end position="1312"/>
    </location>
</feature>
<comment type="caution">
    <text evidence="21">The sequence shown here is derived from an EMBL/GenBank/DDBJ whole genome shotgun (WGS) entry which is preliminary data.</text>
</comment>
<feature type="domain" description="Sushi" evidence="18">
    <location>
        <begin position="1364"/>
        <end position="1420"/>
    </location>
</feature>
<comment type="caution">
    <text evidence="13">Lacks conserved residue(s) required for the propagation of feature annotation.</text>
</comment>
<evidence type="ECO:0000256" key="5">
    <source>
        <dbReference type="ARBA" id="ARBA00022692"/>
    </source>
</evidence>
<dbReference type="Gene3D" id="3.50.4.10">
    <property type="entry name" value="Hepatocyte Growth Factor"/>
    <property type="match status" value="1"/>
</dbReference>
<protein>
    <submittedName>
        <fullName evidence="21">Sushi</fullName>
    </submittedName>
</protein>
<feature type="domain" description="EGF-like" evidence="16">
    <location>
        <begin position="721"/>
        <end position="757"/>
    </location>
</feature>
<evidence type="ECO:0000256" key="1">
    <source>
        <dbReference type="ARBA" id="ARBA00004167"/>
    </source>
</evidence>
<dbReference type="GO" id="GO:0016020">
    <property type="term" value="C:membrane"/>
    <property type="evidence" value="ECO:0007669"/>
    <property type="project" value="UniProtKB-SubCell"/>
</dbReference>
<dbReference type="PROSITE" id="PS00022">
    <property type="entry name" value="EGF_1"/>
    <property type="match status" value="7"/>
</dbReference>
<dbReference type="Gene3D" id="2.60.120.200">
    <property type="match status" value="1"/>
</dbReference>
<dbReference type="Gene3D" id="2.10.25.10">
    <property type="entry name" value="Laminin"/>
    <property type="match status" value="8"/>
</dbReference>
<feature type="disulfide bond" evidence="13">
    <location>
        <begin position="1351"/>
        <end position="1360"/>
    </location>
</feature>
<feature type="domain" description="EGF-like" evidence="16">
    <location>
        <begin position="759"/>
        <end position="795"/>
    </location>
</feature>
<dbReference type="PRINTS" id="PR00010">
    <property type="entry name" value="EGFBLOOD"/>
</dbReference>
<evidence type="ECO:0000256" key="9">
    <source>
        <dbReference type="ARBA" id="ARBA00022989"/>
    </source>
</evidence>